<sequence>MSEEKEKADPQHQGQGSSILSRRKMLASLGMAGAALASMGVVNGTISRAFADSADSRTKVKDLMQMNLVVSTTIAELRALNHPDPNTLYYVTDSGQEGMFQVDRLDTSSADNLGTILVSVSGARFKRIFDGGVHVSWFGAKGDGATDDTDAIQNAVTAHNTIVFPEPKVSYRSRQWFIPDNKTLIGIGRNVKIDLFGTQFPYLDIGSHTYIENIKFYSLHDDLEWNRTDIRNRTDVTLKNCHFEGFRHNRPPAFANAWGIHLVGCRNILIENCSFENNTQSDIAITQDNENLRIINASGSALHLDMEPNDATPVRNVLISGGKYHIIDLLEDDMLGISCNAVKVENCIIDTLIYDGATVEFSNCVINNIEEQPVSVVNMGCVDFRDCVSIGKNLIPDPHLFSLSYSNVNAYWNLEYSTVPLDHSYTRINDTTYGRMLRLNPTHTNGVVLVKNEKAFDIGEAKKLVLFCTSRAVHGGANQGWTGRHIEVFYLNAADGEISSIECALNRGPRDTTTVFNTEGIVLTPPANTKKVKIRIRNGSQYSTNSIDISTVTLHEIRFVPGKEGKSGDYKELHRIIDGKMKWDKALEAPRAGVYYTNYEVGDEVMLPPQAGSPLGYICTQAGTPGTWQPYGNIGGNV</sequence>
<feature type="domain" description="Rhamnogalacturonase A/B/Epimerase-like pectate lyase" evidence="1">
    <location>
        <begin position="135"/>
        <end position="324"/>
    </location>
</feature>
<dbReference type="AlphaFoldDB" id="A0A329MCW0"/>
<accession>A0A329MCW0</accession>
<dbReference type="RefSeq" id="WP_113033955.1">
    <property type="nucleotide sequence ID" value="NZ_QMFB01000017.1"/>
</dbReference>
<comment type="caution">
    <text evidence="2">The sequence shown here is derived from an EMBL/GenBank/DDBJ whole genome shotgun (WGS) entry which is preliminary data.</text>
</comment>
<keyword evidence="3" id="KW-1185">Reference proteome</keyword>
<evidence type="ECO:0000313" key="3">
    <source>
        <dbReference type="Proteomes" id="UP000250369"/>
    </source>
</evidence>
<reference evidence="2 3" key="1">
    <citation type="journal article" date="2009" name="Int. J. Syst. Evol. Microbiol.">
        <title>Paenibacillus contaminans sp. nov., isolated from a contaminated laboratory plate.</title>
        <authorList>
            <person name="Chou J.H."/>
            <person name="Lee J.H."/>
            <person name="Lin M.C."/>
            <person name="Chang P.S."/>
            <person name="Arun A.B."/>
            <person name="Young C.C."/>
            <person name="Chen W.M."/>
        </authorList>
    </citation>
    <scope>NUCLEOTIDE SEQUENCE [LARGE SCALE GENOMIC DNA]</scope>
    <source>
        <strain evidence="2 3">CKOBP-6</strain>
    </source>
</reference>
<organism evidence="2 3">
    <name type="scientific">Paenibacillus contaminans</name>
    <dbReference type="NCBI Taxonomy" id="450362"/>
    <lineage>
        <taxon>Bacteria</taxon>
        <taxon>Bacillati</taxon>
        <taxon>Bacillota</taxon>
        <taxon>Bacilli</taxon>
        <taxon>Bacillales</taxon>
        <taxon>Paenibacillaceae</taxon>
        <taxon>Paenibacillus</taxon>
    </lineage>
</organism>
<proteinExistence type="predicted"/>
<dbReference type="Gene3D" id="2.160.20.10">
    <property type="entry name" value="Single-stranded right-handed beta-helix, Pectin lyase-like"/>
    <property type="match status" value="1"/>
</dbReference>
<dbReference type="InterPro" id="IPR012334">
    <property type="entry name" value="Pectin_lyas_fold"/>
</dbReference>
<dbReference type="InterPro" id="IPR011050">
    <property type="entry name" value="Pectin_lyase_fold/virulence"/>
</dbReference>
<evidence type="ECO:0000313" key="2">
    <source>
        <dbReference type="EMBL" id="RAV17869.1"/>
    </source>
</evidence>
<dbReference type="Pfam" id="PF12708">
    <property type="entry name" value="Pect-lyase_RHGA_epim"/>
    <property type="match status" value="1"/>
</dbReference>
<gene>
    <name evidence="2" type="ORF">DQG23_26020</name>
</gene>
<dbReference type="OrthoDB" id="2496562at2"/>
<dbReference type="Proteomes" id="UP000250369">
    <property type="component" value="Unassembled WGS sequence"/>
</dbReference>
<dbReference type="SUPFAM" id="SSF51126">
    <property type="entry name" value="Pectin lyase-like"/>
    <property type="match status" value="1"/>
</dbReference>
<protein>
    <recommendedName>
        <fullName evidence="1">Rhamnogalacturonase A/B/Epimerase-like pectate lyase domain-containing protein</fullName>
    </recommendedName>
</protein>
<dbReference type="EMBL" id="QMFB01000017">
    <property type="protein sequence ID" value="RAV17869.1"/>
    <property type="molecule type" value="Genomic_DNA"/>
</dbReference>
<dbReference type="InterPro" id="IPR006311">
    <property type="entry name" value="TAT_signal"/>
</dbReference>
<name>A0A329MCW0_9BACL</name>
<dbReference type="PROSITE" id="PS51318">
    <property type="entry name" value="TAT"/>
    <property type="match status" value="1"/>
</dbReference>
<evidence type="ECO:0000259" key="1">
    <source>
        <dbReference type="Pfam" id="PF12708"/>
    </source>
</evidence>
<dbReference type="InterPro" id="IPR024535">
    <property type="entry name" value="RHGA/B-epi-like_pectate_lyase"/>
</dbReference>